<keyword evidence="1" id="KW-0472">Membrane</keyword>
<keyword evidence="1" id="KW-0812">Transmembrane</keyword>
<dbReference type="Pfam" id="PF12704">
    <property type="entry name" value="MacB_PCD"/>
    <property type="match status" value="1"/>
</dbReference>
<reference evidence="3" key="1">
    <citation type="submission" date="2018-05" db="EMBL/GenBank/DDBJ databases">
        <authorList>
            <person name="Lanie J.A."/>
            <person name="Ng W.-L."/>
            <person name="Kazmierczak K.M."/>
            <person name="Andrzejewski T.M."/>
            <person name="Davidsen T.M."/>
            <person name="Wayne K.J."/>
            <person name="Tettelin H."/>
            <person name="Glass J.I."/>
            <person name="Rusch D."/>
            <person name="Podicherti R."/>
            <person name="Tsui H.-C.T."/>
            <person name="Winkler M.E."/>
        </authorList>
    </citation>
    <scope>NUCLEOTIDE SEQUENCE</scope>
</reference>
<gene>
    <name evidence="3" type="ORF">METZ01_LOCUS298058</name>
</gene>
<feature type="domain" description="MacB-like periplasmic core" evidence="2">
    <location>
        <begin position="21"/>
        <end position="149"/>
    </location>
</feature>
<keyword evidence="1" id="KW-1133">Transmembrane helix</keyword>
<feature type="non-terminal residue" evidence="3">
    <location>
        <position position="184"/>
    </location>
</feature>
<dbReference type="AlphaFoldDB" id="A0A382M877"/>
<feature type="transmembrane region" description="Helical" evidence="1">
    <location>
        <begin position="20"/>
        <end position="39"/>
    </location>
</feature>
<evidence type="ECO:0000313" key="3">
    <source>
        <dbReference type="EMBL" id="SVC45204.1"/>
    </source>
</evidence>
<proteinExistence type="predicted"/>
<organism evidence="3">
    <name type="scientific">marine metagenome</name>
    <dbReference type="NCBI Taxonomy" id="408172"/>
    <lineage>
        <taxon>unclassified sequences</taxon>
        <taxon>metagenomes</taxon>
        <taxon>ecological metagenomes</taxon>
    </lineage>
</organism>
<name>A0A382M877_9ZZZZ</name>
<accession>A0A382M877</accession>
<sequence>MTLTELARRNITHFWRTNLAVVAGVAVGVSVLSGALLVGTSVRTSLRTLALERLGSVDQVVTSLGFVRESFATDLESVDGVTERYGSVAPLVAVEGFVTHQQSGRRASRVQVYGVDERFWTFHGLDPDDRQLGRNAVFLSDGLAAELGAVSDDAILVRVERPSAVPISSLHGRRDDVGRTLRLG</sequence>
<dbReference type="EMBL" id="UINC01091992">
    <property type="protein sequence ID" value="SVC45204.1"/>
    <property type="molecule type" value="Genomic_DNA"/>
</dbReference>
<protein>
    <recommendedName>
        <fullName evidence="2">MacB-like periplasmic core domain-containing protein</fullName>
    </recommendedName>
</protein>
<evidence type="ECO:0000256" key="1">
    <source>
        <dbReference type="SAM" id="Phobius"/>
    </source>
</evidence>
<evidence type="ECO:0000259" key="2">
    <source>
        <dbReference type="Pfam" id="PF12704"/>
    </source>
</evidence>
<dbReference type="InterPro" id="IPR025857">
    <property type="entry name" value="MacB_PCD"/>
</dbReference>